<dbReference type="Gene3D" id="3.40.50.300">
    <property type="entry name" value="P-loop containing nucleotide triphosphate hydrolases"/>
    <property type="match status" value="1"/>
</dbReference>
<dbReference type="FunFam" id="3.40.50.300:FF:000014">
    <property type="entry name" value="DNA polymerase III subunit gamma/tau"/>
    <property type="match status" value="1"/>
</dbReference>
<dbReference type="Pfam" id="PF13177">
    <property type="entry name" value="DNA_pol3_delta2"/>
    <property type="match status" value="1"/>
</dbReference>
<evidence type="ECO:0000256" key="4">
    <source>
        <dbReference type="ARBA" id="ARBA00022695"/>
    </source>
</evidence>
<dbReference type="InterPro" id="IPR022754">
    <property type="entry name" value="DNA_pol_III_gamma-3"/>
</dbReference>
<name>A0A6J6G492_9ZZZZ</name>
<comment type="similarity">
    <text evidence="1">Belongs to the DnaX/STICHEL family.</text>
</comment>
<feature type="compositionally biased region" description="Acidic residues" evidence="12">
    <location>
        <begin position="530"/>
        <end position="540"/>
    </location>
</feature>
<dbReference type="EMBL" id="CAEZUN010000027">
    <property type="protein sequence ID" value="CAB4595971.1"/>
    <property type="molecule type" value="Genomic_DNA"/>
</dbReference>
<dbReference type="Pfam" id="PF12169">
    <property type="entry name" value="DNA_pol3_gamma3"/>
    <property type="match status" value="1"/>
</dbReference>
<dbReference type="SUPFAM" id="SSF48019">
    <property type="entry name" value="post-AAA+ oligomerization domain-like"/>
    <property type="match status" value="1"/>
</dbReference>
<keyword evidence="3" id="KW-0808">Transferase</keyword>
<evidence type="ECO:0000256" key="12">
    <source>
        <dbReference type="SAM" id="MobiDB-lite"/>
    </source>
</evidence>
<dbReference type="InterPro" id="IPR008921">
    <property type="entry name" value="DNA_pol3_clamp-load_cplx_C"/>
</dbReference>
<accession>A0A6J6G492</accession>
<evidence type="ECO:0000256" key="5">
    <source>
        <dbReference type="ARBA" id="ARBA00022705"/>
    </source>
</evidence>
<dbReference type="GO" id="GO:0005524">
    <property type="term" value="F:ATP binding"/>
    <property type="evidence" value="ECO:0007669"/>
    <property type="project" value="UniProtKB-KW"/>
</dbReference>
<keyword evidence="6" id="KW-0479">Metal-binding</keyword>
<dbReference type="PANTHER" id="PTHR11669:SF0">
    <property type="entry name" value="PROTEIN STICHEL-LIKE 2"/>
    <property type="match status" value="1"/>
</dbReference>
<dbReference type="InterPro" id="IPR027417">
    <property type="entry name" value="P-loop_NTPase"/>
</dbReference>
<keyword evidence="8" id="KW-0862">Zinc</keyword>
<evidence type="ECO:0000313" key="14">
    <source>
        <dbReference type="EMBL" id="CAB4595971.1"/>
    </source>
</evidence>
<keyword evidence="4" id="KW-0548">Nucleotidyltransferase</keyword>
<dbReference type="Gene3D" id="1.10.8.60">
    <property type="match status" value="1"/>
</dbReference>
<evidence type="ECO:0000259" key="13">
    <source>
        <dbReference type="SMART" id="SM00382"/>
    </source>
</evidence>
<evidence type="ECO:0000256" key="2">
    <source>
        <dbReference type="ARBA" id="ARBA00012417"/>
    </source>
</evidence>
<comment type="catalytic activity">
    <reaction evidence="11">
        <text>DNA(n) + a 2'-deoxyribonucleoside 5'-triphosphate = DNA(n+1) + diphosphate</text>
        <dbReference type="Rhea" id="RHEA:22508"/>
        <dbReference type="Rhea" id="RHEA-COMP:17339"/>
        <dbReference type="Rhea" id="RHEA-COMP:17340"/>
        <dbReference type="ChEBI" id="CHEBI:33019"/>
        <dbReference type="ChEBI" id="CHEBI:61560"/>
        <dbReference type="ChEBI" id="CHEBI:173112"/>
        <dbReference type="EC" id="2.7.7.7"/>
    </reaction>
</comment>
<dbReference type="EC" id="2.7.7.7" evidence="2"/>
<evidence type="ECO:0000256" key="9">
    <source>
        <dbReference type="ARBA" id="ARBA00022840"/>
    </source>
</evidence>
<dbReference type="CDD" id="cd00009">
    <property type="entry name" value="AAA"/>
    <property type="match status" value="1"/>
</dbReference>
<proteinExistence type="inferred from homology"/>
<dbReference type="GO" id="GO:0046872">
    <property type="term" value="F:metal ion binding"/>
    <property type="evidence" value="ECO:0007669"/>
    <property type="project" value="UniProtKB-KW"/>
</dbReference>
<keyword evidence="9" id="KW-0067">ATP-binding</keyword>
<keyword evidence="5" id="KW-0235">DNA replication</keyword>
<feature type="domain" description="AAA+ ATPase" evidence="13">
    <location>
        <begin position="37"/>
        <end position="178"/>
    </location>
</feature>
<organism evidence="14">
    <name type="scientific">freshwater metagenome</name>
    <dbReference type="NCBI Taxonomy" id="449393"/>
    <lineage>
        <taxon>unclassified sequences</taxon>
        <taxon>metagenomes</taxon>
        <taxon>ecological metagenomes</taxon>
    </lineage>
</organism>
<dbReference type="SUPFAM" id="SSF52540">
    <property type="entry name" value="P-loop containing nucleoside triphosphate hydrolases"/>
    <property type="match status" value="1"/>
</dbReference>
<dbReference type="AlphaFoldDB" id="A0A6J6G492"/>
<dbReference type="InterPro" id="IPR050238">
    <property type="entry name" value="DNA_Rep/Repair_Clamp_Loader"/>
</dbReference>
<dbReference type="GO" id="GO:0003887">
    <property type="term" value="F:DNA-directed DNA polymerase activity"/>
    <property type="evidence" value="ECO:0007669"/>
    <property type="project" value="UniProtKB-KW"/>
</dbReference>
<dbReference type="NCBIfam" id="TIGR02397">
    <property type="entry name" value="dnaX_nterm"/>
    <property type="match status" value="1"/>
</dbReference>
<dbReference type="PANTHER" id="PTHR11669">
    <property type="entry name" value="REPLICATION FACTOR C / DNA POLYMERASE III GAMMA-TAU SUBUNIT"/>
    <property type="match status" value="1"/>
</dbReference>
<keyword evidence="7" id="KW-0547">Nucleotide-binding</keyword>
<dbReference type="GO" id="GO:0009360">
    <property type="term" value="C:DNA polymerase III complex"/>
    <property type="evidence" value="ECO:0007669"/>
    <property type="project" value="InterPro"/>
</dbReference>
<dbReference type="SMART" id="SM00382">
    <property type="entry name" value="AAA"/>
    <property type="match status" value="1"/>
</dbReference>
<dbReference type="GO" id="GO:0006261">
    <property type="term" value="P:DNA-templated DNA replication"/>
    <property type="evidence" value="ECO:0007669"/>
    <property type="project" value="TreeGrafter"/>
</dbReference>
<reference evidence="14" key="1">
    <citation type="submission" date="2020-05" db="EMBL/GenBank/DDBJ databases">
        <authorList>
            <person name="Chiriac C."/>
            <person name="Salcher M."/>
            <person name="Ghai R."/>
            <person name="Kavagutti S V."/>
        </authorList>
    </citation>
    <scope>NUCLEOTIDE SEQUENCE</scope>
</reference>
<feature type="region of interest" description="Disordered" evidence="12">
    <location>
        <begin position="518"/>
        <end position="558"/>
    </location>
</feature>
<protein>
    <recommendedName>
        <fullName evidence="2">DNA-directed DNA polymerase</fullName>
        <ecNumber evidence="2">2.7.7.7</ecNumber>
    </recommendedName>
</protein>
<evidence type="ECO:0000256" key="7">
    <source>
        <dbReference type="ARBA" id="ARBA00022741"/>
    </source>
</evidence>
<keyword evidence="10" id="KW-0239">DNA-directed DNA polymerase</keyword>
<evidence type="ECO:0000256" key="10">
    <source>
        <dbReference type="ARBA" id="ARBA00022932"/>
    </source>
</evidence>
<evidence type="ECO:0000256" key="1">
    <source>
        <dbReference type="ARBA" id="ARBA00006360"/>
    </source>
</evidence>
<dbReference type="InterPro" id="IPR003593">
    <property type="entry name" value="AAA+_ATPase"/>
</dbReference>
<evidence type="ECO:0000256" key="6">
    <source>
        <dbReference type="ARBA" id="ARBA00022723"/>
    </source>
</evidence>
<dbReference type="Gene3D" id="1.20.272.10">
    <property type="match status" value="1"/>
</dbReference>
<evidence type="ECO:0000256" key="8">
    <source>
        <dbReference type="ARBA" id="ARBA00022833"/>
    </source>
</evidence>
<dbReference type="InterPro" id="IPR012763">
    <property type="entry name" value="DNA_pol_III_sug/sutau_N"/>
</dbReference>
<evidence type="ECO:0000256" key="11">
    <source>
        <dbReference type="ARBA" id="ARBA00049244"/>
    </source>
</evidence>
<evidence type="ECO:0000256" key="3">
    <source>
        <dbReference type="ARBA" id="ARBA00022679"/>
    </source>
</evidence>
<dbReference type="GO" id="GO:0003677">
    <property type="term" value="F:DNA binding"/>
    <property type="evidence" value="ECO:0007669"/>
    <property type="project" value="InterPro"/>
</dbReference>
<sequence length="573" mass="62273">MATQSLYRRYRPRRFDELKGQDHVVRALRNAVINNREGQAYLFSGPRGTGKTSTARILAKVLNCENLKDGEPCGKCNSCVSIDVGSSYDVLELDAASNNGVDNMRDLIERAALGNPGRHRVFILDEVHMLSKPAEAALLKTLEEPPEHVVFVLATTDPQKVSETIRSRTQHLQFHLLPMQELKDHVNWVVADAKLVISADAIDRVVKLGGGSVRDTLSALELAVASGGEVDEQISLDEFIEAFIDHDPGRALAAVGASVQFGADPRALTEDIVRNLRDLFLSLMAPELVQLPKERAEIVSDQARRMGASSVVRAIEVLGEVLIEIRHAPDARLLLEVSLVKLTRQNSNTDIAALMSRIERLEAGVVANRDPTGPMTRPVLVDPNTGRAKLGGRATPLVVVPNAAPVAASTSKPASEPTITLASVPDVATNQKLEPTAGLSDDEVKRRWPEVVAAQKPMVRALFSAMNIVECRDGVITLSAPSDVHIAKSSEHLEAISLSLKTISGKQIKLNFVVGESKRNRNSKQNSPELIDEEIEEPVDLSETTKAPKGTRSSPIDELAKAFPGSRIIDDKK</sequence>
<gene>
    <name evidence="14" type="ORF">UFOPK1826_00340</name>
</gene>